<evidence type="ECO:0000313" key="4">
    <source>
        <dbReference type="Proteomes" id="UP001497480"/>
    </source>
</evidence>
<protein>
    <recommendedName>
        <fullName evidence="2">DUF3741 domain-containing protein</fullName>
    </recommendedName>
</protein>
<keyword evidence="4" id="KW-1185">Reference proteome</keyword>
<feature type="domain" description="DUF3741" evidence="2">
    <location>
        <begin position="113"/>
        <end position="138"/>
    </location>
</feature>
<dbReference type="Proteomes" id="UP001497480">
    <property type="component" value="Unassembled WGS sequence"/>
</dbReference>
<evidence type="ECO:0000256" key="1">
    <source>
        <dbReference type="SAM" id="MobiDB-lite"/>
    </source>
</evidence>
<gene>
    <name evidence="3" type="ORF">LLUT_LOCUS23931</name>
</gene>
<name>A0AAV1XMT2_LUPLU</name>
<accession>A0AAV1XMT2</accession>
<organism evidence="3 4">
    <name type="scientific">Lupinus luteus</name>
    <name type="common">European yellow lupine</name>
    <dbReference type="NCBI Taxonomy" id="3873"/>
    <lineage>
        <taxon>Eukaryota</taxon>
        <taxon>Viridiplantae</taxon>
        <taxon>Streptophyta</taxon>
        <taxon>Embryophyta</taxon>
        <taxon>Tracheophyta</taxon>
        <taxon>Spermatophyta</taxon>
        <taxon>Magnoliopsida</taxon>
        <taxon>eudicotyledons</taxon>
        <taxon>Gunneridae</taxon>
        <taxon>Pentapetalae</taxon>
        <taxon>rosids</taxon>
        <taxon>fabids</taxon>
        <taxon>Fabales</taxon>
        <taxon>Fabaceae</taxon>
        <taxon>Papilionoideae</taxon>
        <taxon>50 kb inversion clade</taxon>
        <taxon>genistoids sensu lato</taxon>
        <taxon>core genistoids</taxon>
        <taxon>Genisteae</taxon>
        <taxon>Lupinus</taxon>
    </lineage>
</organism>
<dbReference type="PANTHER" id="PTHR37234:SF1">
    <property type="entry name" value="OS03G0319200 PROTEIN"/>
    <property type="match status" value="1"/>
</dbReference>
<evidence type="ECO:0000313" key="3">
    <source>
        <dbReference type="EMBL" id="CAL0322871.1"/>
    </source>
</evidence>
<proteinExistence type="predicted"/>
<feature type="compositionally biased region" description="Basic and acidic residues" evidence="1">
    <location>
        <begin position="13"/>
        <end position="22"/>
    </location>
</feature>
<dbReference type="Pfam" id="PF14383">
    <property type="entry name" value="VARLMGL"/>
    <property type="match status" value="1"/>
</dbReference>
<dbReference type="AlphaFoldDB" id="A0AAV1XMT2"/>
<dbReference type="PANTHER" id="PTHR37234">
    <property type="entry name" value="OS03G0319200 PROTEIN"/>
    <property type="match status" value="1"/>
</dbReference>
<dbReference type="InterPro" id="IPR032795">
    <property type="entry name" value="DUF3741-assoc"/>
</dbReference>
<reference evidence="3 4" key="1">
    <citation type="submission" date="2024-03" db="EMBL/GenBank/DDBJ databases">
        <authorList>
            <person name="Martinez-Hernandez J."/>
        </authorList>
    </citation>
    <scope>NUCLEOTIDE SEQUENCE [LARGE SCALE GENOMIC DNA]</scope>
</reference>
<sequence>MKRQCSAVSPSSSRRENSPAEKNIHAKTIGCMSGILHLLSNSHSRRHRRLLTFGKKQTKNHSSLSSTTLQGENVKGEKMADVDVGHNSRSSCEVLRSPTLPAQIRRLSSSTPVMAAEKRTNSPALVARLMGLEKVPATPSESVEGKRLRLMGALQRCDEDLKALKKIIESMRSEDYAPAPEAVVKRSAVVDKVRMVPVLNEEKQQPSPVTVLDEFTRAPLSSSCYSGRQSFGQMQQQKQQLLLKKPGEEEMNSTYMNERIMTNELIQKKVNNKDNSLTWSTKAMVKTVEEVCRDIAWGENRELGRIGLALQDYICKDLIEEIVRDLGCFYTLPFETCKRRLCF</sequence>
<comment type="caution">
    <text evidence="3">The sequence shown here is derived from an EMBL/GenBank/DDBJ whole genome shotgun (WGS) entry which is preliminary data.</text>
</comment>
<feature type="compositionally biased region" description="Polar residues" evidence="1">
    <location>
        <begin position="1"/>
        <end position="12"/>
    </location>
</feature>
<feature type="region of interest" description="Disordered" evidence="1">
    <location>
        <begin position="1"/>
        <end position="22"/>
    </location>
</feature>
<evidence type="ECO:0000259" key="2">
    <source>
        <dbReference type="Pfam" id="PF14383"/>
    </source>
</evidence>
<dbReference type="EMBL" id="CAXHTB010000016">
    <property type="protein sequence ID" value="CAL0322871.1"/>
    <property type="molecule type" value="Genomic_DNA"/>
</dbReference>